<dbReference type="Gene3D" id="2.160.20.10">
    <property type="entry name" value="Single-stranded right-handed beta-helix, Pectin lyase-like"/>
    <property type="match status" value="2"/>
</dbReference>
<dbReference type="InterPro" id="IPR011050">
    <property type="entry name" value="Pectin_lyase_fold/virulence"/>
</dbReference>
<accession>A0A859QPK2</accession>
<organism evidence="1 2">
    <name type="scientific">Sinorhizobium mexicanum</name>
    <dbReference type="NCBI Taxonomy" id="375549"/>
    <lineage>
        <taxon>Bacteria</taxon>
        <taxon>Pseudomonadati</taxon>
        <taxon>Pseudomonadota</taxon>
        <taxon>Alphaproteobacteria</taxon>
        <taxon>Hyphomicrobiales</taxon>
        <taxon>Rhizobiaceae</taxon>
        <taxon>Sinorhizobium/Ensifer group</taxon>
        <taxon>Sinorhizobium</taxon>
    </lineage>
</organism>
<dbReference type="Pfam" id="PF05048">
    <property type="entry name" value="NosD"/>
    <property type="match status" value="1"/>
</dbReference>
<keyword evidence="2" id="KW-1185">Reference proteome</keyword>
<reference evidence="1 2" key="1">
    <citation type="submission" date="2019-06" db="EMBL/GenBank/DDBJ databases">
        <title>Complete genome sequence of Ensifer mexicanus ITTG R7 isolated from nodules of Acacia angustissima (Mill.) Kuntze.</title>
        <authorList>
            <person name="Rincon-Rosales R."/>
            <person name="Rogel M.A."/>
            <person name="Guerrero G."/>
            <person name="Rincon-Molina C.I."/>
            <person name="Lopez-Lopez A."/>
            <person name="Martinez-Romero E."/>
        </authorList>
    </citation>
    <scope>NUCLEOTIDE SEQUENCE [LARGE SCALE GENOMIC DNA]</scope>
    <source>
        <strain evidence="1 2">ITTG R7</strain>
        <plasmid evidence="2">pemeittgr7c</plasmid>
    </source>
</reference>
<dbReference type="InterPro" id="IPR006626">
    <property type="entry name" value="PbH1"/>
</dbReference>
<dbReference type="NCBIfam" id="TIGR04247">
    <property type="entry name" value="NosD_copper_fam"/>
    <property type="match status" value="1"/>
</dbReference>
<dbReference type="EMBL" id="CP041241">
    <property type="protein sequence ID" value="QLL65335.1"/>
    <property type="molecule type" value="Genomic_DNA"/>
</dbReference>
<evidence type="ECO:0000313" key="1">
    <source>
        <dbReference type="EMBL" id="QLL65335.1"/>
    </source>
</evidence>
<dbReference type="NCBIfam" id="TIGR03804">
    <property type="entry name" value="para_beta_helix"/>
    <property type="match status" value="1"/>
</dbReference>
<name>A0A859QPK2_9HYPH</name>
<gene>
    <name evidence="1" type="primary">nosD</name>
    <name evidence="1" type="ORF">FKV68_28720</name>
</gene>
<dbReference type="InterPro" id="IPR012334">
    <property type="entry name" value="Pectin_lyas_fold"/>
</dbReference>
<protein>
    <submittedName>
        <fullName evidence="1">Nitrous oxide reductase family maturation protein NosD</fullName>
    </submittedName>
</protein>
<dbReference type="SUPFAM" id="SSF51126">
    <property type="entry name" value="Pectin lyase-like"/>
    <property type="match status" value="1"/>
</dbReference>
<dbReference type="SMART" id="SM00710">
    <property type="entry name" value="PbH1"/>
    <property type="match status" value="9"/>
</dbReference>
<geneLocation type="plasmid" evidence="2">
    <name>pemeittgr7c</name>
</geneLocation>
<dbReference type="InterPro" id="IPR026464">
    <property type="entry name" value="NosD_copper_fam"/>
</dbReference>
<dbReference type="AlphaFoldDB" id="A0A859QPK2"/>
<sequence length="458" mass="49068">MNLRALTVQIGTAAILAALPVLARAETRVVAADDVRPLQAVIDAARPGDVITLQAGEYKGPITIDKALSLVGQGQASVIGNGKGSVITIVAEGVTVRGLQVSGSGTDLAKLDSGVFAAKTAKRAVIEDNTITGNLIGVYLHGAPESVVRRNRIAGLKEGRLSEAGNGVTVWNAPGSMVLDNDISFGRDGISTNASKRNVFSGNRFSNLRFAIHYMYTNDSEISNNVSTGNAVGYAVMFSNRLKIKGNRSDGDRDHGLLLNYANGSEITGNVVVGRLQPAERWLTAGTRSDEHGTPKIEEGSSVADGNRRLGPEKCVFIYNANKNRFRDNIFEGCAIGIHFTAGSEGNNISRNAFINNRNQVKYVGTRHLDWSSDGRGNYWSDNPAFDLNGDGIGDSSYRPNDLIDRVLWTSPQAKLLTSSPAVQVIRWAQAQFPALLPGGVIDSHPLMLSPERKEAQQ</sequence>
<dbReference type="InterPro" id="IPR022441">
    <property type="entry name" value="Para_beta_helix_rpt-2"/>
</dbReference>
<dbReference type="InterPro" id="IPR006633">
    <property type="entry name" value="Carb-bd_sugar_hydrolysis-dom"/>
</dbReference>
<dbReference type="SMART" id="SM00722">
    <property type="entry name" value="CASH"/>
    <property type="match status" value="2"/>
</dbReference>
<dbReference type="RefSeq" id="WP_180943796.1">
    <property type="nucleotide sequence ID" value="NZ_CP041241.1"/>
</dbReference>
<dbReference type="InterPro" id="IPR007742">
    <property type="entry name" value="NosD_dom"/>
</dbReference>
<dbReference type="Proteomes" id="UP000510721">
    <property type="component" value="Plasmid pEmeITTGR7c"/>
</dbReference>
<keyword evidence="1" id="KW-0614">Plasmid</keyword>
<dbReference type="KEGG" id="emx:FKV68_28720"/>
<proteinExistence type="predicted"/>
<evidence type="ECO:0000313" key="2">
    <source>
        <dbReference type="Proteomes" id="UP000510721"/>
    </source>
</evidence>